<protein>
    <submittedName>
        <fullName evidence="9">DNA-binding protein</fullName>
    </submittedName>
</protein>
<evidence type="ECO:0000256" key="2">
    <source>
        <dbReference type="ARBA" id="ARBA00022759"/>
    </source>
</evidence>
<dbReference type="SUPFAM" id="SSF47781">
    <property type="entry name" value="RuvA domain 2-like"/>
    <property type="match status" value="1"/>
</dbReference>
<evidence type="ECO:0000256" key="6">
    <source>
        <dbReference type="ARBA" id="ARBA00023204"/>
    </source>
</evidence>
<keyword evidence="5 9" id="KW-0238">DNA-binding</keyword>
<dbReference type="EMBL" id="CP047261">
    <property type="protein sequence ID" value="QHF00487.1"/>
    <property type="molecule type" value="Genomic_DNA"/>
</dbReference>
<accession>A0A8T8CAZ7</accession>
<evidence type="ECO:0000256" key="5">
    <source>
        <dbReference type="ARBA" id="ARBA00023125"/>
    </source>
</evidence>
<sequence>MVKIFVDSREIPSRIPEALRELGAEIATGNLETGDYVLEANLVVERKTAADFCASIIDSRFINQANKMGLNFRKVIWLIEGDIFAVRSQIHPDALDGALSYLAVVLGQTVIWYKSPKRAAGILYRMAKHAQTGLGYEPPMRKGKVPAGIGQALFDLEGKCGCGPVAARKLLNHFRSVFRVNNASIDELCAVKGIGPKKAQAIFEGIHYELPEGMSADDQPTLLADPPAPKSLV</sequence>
<dbReference type="AlphaFoldDB" id="A0A8T8CAZ7"/>
<dbReference type="Pfam" id="PF00633">
    <property type="entry name" value="HHH"/>
    <property type="match status" value="1"/>
</dbReference>
<dbReference type="SUPFAM" id="SSF52980">
    <property type="entry name" value="Restriction endonuclease-like"/>
    <property type="match status" value="1"/>
</dbReference>
<feature type="domain" description="Helix-hairpin-helix DNA-binding motif class 1" evidence="7">
    <location>
        <begin position="186"/>
        <end position="205"/>
    </location>
</feature>
<dbReference type="Pfam" id="PF02732">
    <property type="entry name" value="ERCC4"/>
    <property type="match status" value="1"/>
</dbReference>
<evidence type="ECO:0000313" key="10">
    <source>
        <dbReference type="Proteomes" id="UP000003811"/>
    </source>
</evidence>
<dbReference type="InterPro" id="IPR010994">
    <property type="entry name" value="RuvA_2-like"/>
</dbReference>
<dbReference type="GO" id="GO:0003697">
    <property type="term" value="F:single-stranded DNA binding"/>
    <property type="evidence" value="ECO:0007669"/>
    <property type="project" value="TreeGrafter"/>
</dbReference>
<dbReference type="InterPro" id="IPR003583">
    <property type="entry name" value="Hlx-hairpin-Hlx_DNA-bd_motif"/>
</dbReference>
<feature type="domain" description="ERCC4" evidence="8">
    <location>
        <begin position="3"/>
        <end position="83"/>
    </location>
</feature>
<dbReference type="CDD" id="cd20075">
    <property type="entry name" value="XPF_nuclease_XPF_arch"/>
    <property type="match status" value="1"/>
</dbReference>
<dbReference type="RefSeq" id="WP_007250770.1">
    <property type="nucleotide sequence ID" value="NZ_CP047261.1"/>
</dbReference>
<dbReference type="Gene3D" id="3.40.50.10130">
    <property type="match status" value="1"/>
</dbReference>
<evidence type="ECO:0000259" key="8">
    <source>
        <dbReference type="SMART" id="SM00891"/>
    </source>
</evidence>
<dbReference type="Gene3D" id="1.10.150.20">
    <property type="entry name" value="5' to 3' exonuclease, C-terminal subdomain"/>
    <property type="match status" value="1"/>
</dbReference>
<evidence type="ECO:0000259" key="7">
    <source>
        <dbReference type="SMART" id="SM00278"/>
    </source>
</evidence>
<keyword evidence="4" id="KW-0378">Hydrolase</keyword>
<dbReference type="GO" id="GO:0003684">
    <property type="term" value="F:damaged DNA binding"/>
    <property type="evidence" value="ECO:0007669"/>
    <property type="project" value="TreeGrafter"/>
</dbReference>
<dbReference type="Proteomes" id="UP000003811">
    <property type="component" value="Plasmid pPma4326F"/>
</dbReference>
<reference evidence="9 10" key="1">
    <citation type="journal article" date="2011" name="PLoS Pathog.">
        <title>Dynamic evolution of pathogenicity revealed by sequencing and comparative genomics of 19 Pseudomonas syringae isolates.</title>
        <authorList>
            <person name="Baltrus D.A."/>
            <person name="Nishimura M.T."/>
            <person name="Romanchuk A."/>
            <person name="Chang J.H."/>
            <person name="Mukhtar M.S."/>
            <person name="Cherkis K."/>
            <person name="Roach J."/>
            <person name="Grant S.R."/>
            <person name="Jones C.D."/>
            <person name="Dangl J.L."/>
        </authorList>
    </citation>
    <scope>NUCLEOTIDE SEQUENCE [LARGE SCALE GENOMIC DNA]</scope>
    <source>
        <strain evidence="9 10">ES4326</strain>
    </source>
</reference>
<dbReference type="SMART" id="SM00891">
    <property type="entry name" value="ERCC4"/>
    <property type="match status" value="1"/>
</dbReference>
<geneLocation type="plasmid" evidence="9 10">
    <name>pPma4326F</name>
</geneLocation>
<dbReference type="InterPro" id="IPR000445">
    <property type="entry name" value="HhH_motif"/>
</dbReference>
<gene>
    <name evidence="9" type="ORF">PMA4326_028640</name>
</gene>
<dbReference type="SMART" id="SM00278">
    <property type="entry name" value="HhH1"/>
    <property type="match status" value="1"/>
</dbReference>
<evidence type="ECO:0000256" key="1">
    <source>
        <dbReference type="ARBA" id="ARBA00022722"/>
    </source>
</evidence>
<dbReference type="InterPro" id="IPR011335">
    <property type="entry name" value="Restrct_endonuc-II-like"/>
</dbReference>
<organism evidence="9 10">
    <name type="scientific">Pseudomonas syringae pv. maculicola str. ES4326</name>
    <dbReference type="NCBI Taxonomy" id="629265"/>
    <lineage>
        <taxon>Bacteria</taxon>
        <taxon>Pseudomonadati</taxon>
        <taxon>Pseudomonadota</taxon>
        <taxon>Gammaproteobacteria</taxon>
        <taxon>Pseudomonadales</taxon>
        <taxon>Pseudomonadaceae</taxon>
        <taxon>Pseudomonas</taxon>
    </lineage>
</organism>
<dbReference type="GO" id="GO:1901255">
    <property type="term" value="P:nucleotide-excision repair involved in interstrand cross-link repair"/>
    <property type="evidence" value="ECO:0007669"/>
    <property type="project" value="TreeGrafter"/>
</dbReference>
<dbReference type="GO" id="GO:0000724">
    <property type="term" value="P:double-strand break repair via homologous recombination"/>
    <property type="evidence" value="ECO:0007669"/>
    <property type="project" value="TreeGrafter"/>
</dbReference>
<keyword evidence="2" id="KW-0255">Endonuclease</keyword>
<dbReference type="PANTHER" id="PTHR10150:SF0">
    <property type="entry name" value="DNA REPAIR ENDONUCLEASE XPF"/>
    <property type="match status" value="1"/>
</dbReference>
<keyword evidence="1" id="KW-0540">Nuclease</keyword>
<keyword evidence="9" id="KW-0614">Plasmid</keyword>
<dbReference type="InterPro" id="IPR006166">
    <property type="entry name" value="ERCC4_domain"/>
</dbReference>
<evidence type="ECO:0000256" key="3">
    <source>
        <dbReference type="ARBA" id="ARBA00022763"/>
    </source>
</evidence>
<keyword evidence="6" id="KW-0234">DNA repair</keyword>
<evidence type="ECO:0000313" key="9">
    <source>
        <dbReference type="EMBL" id="QHF00487.1"/>
    </source>
</evidence>
<evidence type="ECO:0000256" key="4">
    <source>
        <dbReference type="ARBA" id="ARBA00022801"/>
    </source>
</evidence>
<dbReference type="PANTHER" id="PTHR10150">
    <property type="entry name" value="DNA REPAIR ENDONUCLEASE XPF"/>
    <property type="match status" value="1"/>
</dbReference>
<keyword evidence="3" id="KW-0227">DNA damage</keyword>
<name>A0A8T8CAZ7_PSEYM</name>
<dbReference type="GO" id="GO:0000014">
    <property type="term" value="F:single-stranded DNA endodeoxyribonuclease activity"/>
    <property type="evidence" value="ECO:0007669"/>
    <property type="project" value="TreeGrafter"/>
</dbReference>
<proteinExistence type="predicted"/>